<dbReference type="AlphaFoldDB" id="A0A653AEE1"/>
<protein>
    <submittedName>
        <fullName evidence="1">Uncharacterized protein</fullName>
    </submittedName>
</protein>
<accession>A0A653AEE1</accession>
<reference evidence="1" key="1">
    <citation type="submission" date="2018-07" db="EMBL/GenBank/DDBJ databases">
        <authorList>
            <consortium name="Genoscope - CEA"/>
            <person name="William W."/>
        </authorList>
    </citation>
    <scope>NUCLEOTIDE SEQUENCE</scope>
    <source>
        <strain evidence="1">IK1</strain>
    </source>
</reference>
<sequence length="90" mass="10580">MSEIFFALITTVALMRLWRVLGIPGTALNVLIRRHNPKLQTMLFIPTARWFIAQFPRESIACFAMIPFRRRLFFSTAEELDVCFRTKKLC</sequence>
<dbReference type="EMBL" id="UPXX01000031">
    <property type="protein sequence ID" value="VBB46275.1"/>
    <property type="molecule type" value="Genomic_DNA"/>
</dbReference>
<organism evidence="1">
    <name type="scientific">Uncultured Desulfatiglans sp</name>
    <dbReference type="NCBI Taxonomy" id="1748965"/>
    <lineage>
        <taxon>Bacteria</taxon>
        <taxon>Pseudomonadati</taxon>
        <taxon>Thermodesulfobacteriota</taxon>
        <taxon>Desulfobacteria</taxon>
        <taxon>Desulfatiglandales</taxon>
        <taxon>Desulfatiglandaceae</taxon>
        <taxon>Desulfatiglans</taxon>
        <taxon>environmental samples</taxon>
    </lineage>
</organism>
<proteinExistence type="predicted"/>
<evidence type="ECO:0000313" key="1">
    <source>
        <dbReference type="EMBL" id="VBB46275.1"/>
    </source>
</evidence>
<gene>
    <name evidence="1" type="ORF">TRIP_B40193</name>
</gene>
<name>A0A653AEE1_UNCDX</name>